<dbReference type="PROSITE" id="PS51198">
    <property type="entry name" value="UVRD_HELICASE_ATP_BIND"/>
    <property type="match status" value="1"/>
</dbReference>
<keyword evidence="9" id="KW-1185">Reference proteome</keyword>
<comment type="caution">
    <text evidence="8">The sequence shown here is derived from an EMBL/GenBank/DDBJ whole genome shotgun (WGS) entry which is preliminary data.</text>
</comment>
<feature type="region of interest" description="Disordered" evidence="6">
    <location>
        <begin position="767"/>
        <end position="786"/>
    </location>
</feature>
<dbReference type="InterPro" id="IPR047187">
    <property type="entry name" value="SF1_C_Upf1"/>
</dbReference>
<dbReference type="Pfam" id="PF13087">
    <property type="entry name" value="AAA_12"/>
    <property type="match status" value="1"/>
</dbReference>
<keyword evidence="4 5" id="KW-0067">ATP-binding</keyword>
<keyword evidence="3 5" id="KW-0347">Helicase</keyword>
<dbReference type="PANTHER" id="PTHR21529:SF4">
    <property type="entry name" value="TPR AND ANKYRIN REPEAT-CONTAINING PROTEIN 1"/>
    <property type="match status" value="1"/>
</dbReference>
<accession>A0A813H0N1</accession>
<name>A0A813H0N1_POLGL</name>
<dbReference type="InterPro" id="IPR041677">
    <property type="entry name" value="DNA2/NAM7_AAA_11"/>
</dbReference>
<dbReference type="PANTHER" id="PTHR21529">
    <property type="entry name" value="MAMMARY TURMOR VIRUS RECEPTOR HOMOLOG 1, 2 MTVR1, 2"/>
    <property type="match status" value="1"/>
</dbReference>
<evidence type="ECO:0000259" key="7">
    <source>
        <dbReference type="PROSITE" id="PS51198"/>
    </source>
</evidence>
<dbReference type="EMBL" id="CAJNNV010030079">
    <property type="protein sequence ID" value="CAE8631261.1"/>
    <property type="molecule type" value="Genomic_DNA"/>
</dbReference>
<feature type="domain" description="UvrD-like helicase ATP-binding" evidence="7">
    <location>
        <begin position="994"/>
        <end position="1361"/>
    </location>
</feature>
<feature type="compositionally biased region" description="Low complexity" evidence="6">
    <location>
        <begin position="772"/>
        <end position="783"/>
    </location>
</feature>
<evidence type="ECO:0000256" key="5">
    <source>
        <dbReference type="PROSITE-ProRule" id="PRU00560"/>
    </source>
</evidence>
<evidence type="ECO:0000313" key="8">
    <source>
        <dbReference type="EMBL" id="CAE8631261.1"/>
    </source>
</evidence>
<dbReference type="InterPro" id="IPR014016">
    <property type="entry name" value="UvrD-like_ATP-bd"/>
</dbReference>
<proteinExistence type="predicted"/>
<dbReference type="FunFam" id="3.40.50.300:FF:000326">
    <property type="entry name" value="P-loop containing nucleoside triphosphate hydrolase"/>
    <property type="match status" value="1"/>
</dbReference>
<dbReference type="OrthoDB" id="3156807at2759"/>
<sequence length="2236" mass="247180">MELRARVSGTTAKELFDELAPLTLVLLCEPGALPTRLPRRYCFGQIVKPRGAHVVLASSSDAASDVVVPWELYCMGSVATPLRIDAVLSQKWAPSAAIRSIILGNVAAATRSAPLRQDVLDGLDCLNPSQAGAVVAAWREAGVTLIHGPPGTGKTTTSCELLARPYHAGVPTLACAPSNGAVGELLRKFLKHIGGNGSAVNRVVLVANEERAQVKDDPSSPVSLALLSHRVRRIQNTLAVWMERLPKLEQLCHRPVTFFDGLQIQEDNPQHGQHQNQHGQQQPQQANAREHHLQQALMHQWAIISTDAQQHASLLKLSLTLGQRRAGNLCNACCALCHSLEVLQAFAKQMLEALPAAHAVIEQDLKRFRIQKRAASSGIDSEPDEMDVLMSLRSLPTEGDCTIRSLTTALVDCRPFMASDADQDENPSSDIAAELLEGATLVFCTASVSANRQMRRRIETCPFEIVLMDEACQAVEPEVLLALGEAAKQLWLVGDPKQLPATILSQLASAAGYGRPLFDRLHTLGMPSQLLNVQHRMHPEISYFVNKQFYSGRLADAPNVVATAQRAPAAAVRFRHIEWFDTALLGYTEERPPASKSWHNPSEGRKILKHLRAFYQSDLYKSVSVMLGTAPSVGIISPYSAQVELLEGLIRGAKNIPAELKRQIQVRSVDGFQGQERDVIIFSAVRANSRRSIGFLEDTRRLNVALSRAKLFLWIFGHVPTLAHSKGGEGAAVWQALYAYLAGKGRVLPADARVSAESAKDLADMNHQVSTSGPARGSAGAPALRHAGQSGASSISQVFAPAARIASIAIDDWDVLVSKAFKENLDQRKDLARQVVMEKLQRLRQGDFPKPARVVGPPDAQSNYFNIPVQNGYIAFSVVVDEATFRQTLKIWDLVRNAQELDLLRQRVSKHLTTFSQEYLEHCSYRRGRAGVAQPLQFGKASFPVRASDTEKQFEQVVGTATPLSLEKFYGFGWQQMQQMQQMVRGSLRDAALPLHLNAEESEAVNSENTVYLLGRAGAGKTAVVMARALHVERSWRAIRADLGPEAPRTASALVLTMSPRLCLHLSREYEKVQHAEDAENNQAVPRPDPGLMDEEAQRRALSSLPKSFAEIDGIIGRTPTLIITTSMLLRMLDSTLPQQFMIGKRAAEDSLSEITYERFVSDYWPSIRSSVNERSDSPVLVFKEIISVIKGTPRVLLQGGTEAGARLSGKQYLSGENLRDSCFLNDSKARARVYSAFEAYEKLRRRQLDDYDIVDFVRDLLGRINTYGYNGVRFESLLIDEAQDVLPCMLLLLRHVCPNVQRWTLAADTAQTIGKLAHWRFAMVRSFIWEEISCADMTLSHRTQSKPPEILTLTQNYRSVRGVLDLASSVIDALVHFFPDHVDKLPRERAFVDTAAKPIFVCGVELESAMRILSGQASHESAGTSEAIEFGAQQVLIARREKEKLQLKRRFPTSLVLTPFDAKGQEFNDVFVVEFCGSTSDDGGKASWRQLPQWLAAEGLLTGSYDVRGSTRFDPSLHAILNEHLKELYVVITRARRRLIFFESACPESEAVQAYWSSLGLVDVASSVQDLERLAQKFGRLEEDSTPADWLKQGRDLFDSGKYEDAALCFRRAKEPELALFAEATQIRQAAESQRDLERRKTLFVKAAGLYHRLSEGHSSLESEEARRLLLSKHDLIVKEAGCFMQATAYAQAAELFHQEAEHENAGDAWERARQNTKAAKSYAKAGLWDRSARCWEQEKKWPEAAEAWTRTLPPQHALAAPLFEKAQDWRQAANSYEQVPKWASAGNCWETAGVEKKALEAYYRGQCWKEAARLHERKSEWQKAAIDWRKAKDFAKAGKAWEAADEVTEALSAYADGWCNESYQPGLELAEKLLLGGDPGSSKALEAKDFALTVLRQFATTNPSAQQRIDSSQQPATEKVLCSIARTLAKHDEPMIYMRQLGLESCTHEALVQNGVFREPALIDLGRALYPGVFTNALAQVSQEPRATRVSLHGASPPHDCLQKVLGQLAGKARTLFVRASLQVSRPTSQRKDSNQVLLDAYGQLLAILESVQPGKQQGTGGPLQKILASMQGLARFLNGPAVTGDQRALFAFHLVDLSAAVQAEPSHLLESRDPRQGVVCLRVVGCLPPAVRGALQVRSSDNNFLTALQGDASNRVFVLEKDSWKGPWEKTKWLLADVDGHAPKGLEELAKHLQSRVQKDFVLKFLAVGPDECSSPLACPAVRQIGLTAWATD</sequence>
<keyword evidence="2 5" id="KW-0378">Hydrolase</keyword>
<organism evidence="8 9">
    <name type="scientific">Polarella glacialis</name>
    <name type="common">Dinoflagellate</name>
    <dbReference type="NCBI Taxonomy" id="89957"/>
    <lineage>
        <taxon>Eukaryota</taxon>
        <taxon>Sar</taxon>
        <taxon>Alveolata</taxon>
        <taxon>Dinophyceae</taxon>
        <taxon>Suessiales</taxon>
        <taxon>Suessiaceae</taxon>
        <taxon>Polarella</taxon>
    </lineage>
</organism>
<dbReference type="GO" id="GO:0004386">
    <property type="term" value="F:helicase activity"/>
    <property type="evidence" value="ECO:0007669"/>
    <property type="project" value="UniProtKB-UniRule"/>
</dbReference>
<protein>
    <recommendedName>
        <fullName evidence="7">UvrD-like helicase ATP-binding domain-containing protein</fullName>
    </recommendedName>
</protein>
<dbReference type="InterPro" id="IPR041679">
    <property type="entry name" value="DNA2/NAM7-like_C"/>
</dbReference>
<evidence type="ECO:0000256" key="2">
    <source>
        <dbReference type="ARBA" id="ARBA00022801"/>
    </source>
</evidence>
<evidence type="ECO:0000256" key="6">
    <source>
        <dbReference type="SAM" id="MobiDB-lite"/>
    </source>
</evidence>
<dbReference type="InterPro" id="IPR039904">
    <property type="entry name" value="TRANK1"/>
</dbReference>
<reference evidence="8" key="1">
    <citation type="submission" date="2021-02" db="EMBL/GenBank/DDBJ databases">
        <authorList>
            <person name="Dougan E. K."/>
            <person name="Rhodes N."/>
            <person name="Thang M."/>
            <person name="Chan C."/>
        </authorList>
    </citation>
    <scope>NUCLEOTIDE SEQUENCE</scope>
</reference>
<evidence type="ECO:0000313" key="9">
    <source>
        <dbReference type="Proteomes" id="UP000654075"/>
    </source>
</evidence>
<feature type="region of interest" description="Disordered" evidence="6">
    <location>
        <begin position="266"/>
        <end position="291"/>
    </location>
</feature>
<dbReference type="SUPFAM" id="SSF52540">
    <property type="entry name" value="P-loop containing nucleoside triphosphate hydrolases"/>
    <property type="match status" value="2"/>
</dbReference>
<dbReference type="GO" id="GO:0005524">
    <property type="term" value="F:ATP binding"/>
    <property type="evidence" value="ECO:0007669"/>
    <property type="project" value="UniProtKB-UniRule"/>
</dbReference>
<gene>
    <name evidence="8" type="ORF">PGLA1383_LOCUS47390</name>
</gene>
<dbReference type="CDD" id="cd18808">
    <property type="entry name" value="SF1_C_Upf1"/>
    <property type="match status" value="1"/>
</dbReference>
<evidence type="ECO:0000256" key="3">
    <source>
        <dbReference type="ARBA" id="ARBA00022806"/>
    </source>
</evidence>
<dbReference type="InterPro" id="IPR027417">
    <property type="entry name" value="P-loop_NTPase"/>
</dbReference>
<dbReference type="Proteomes" id="UP000654075">
    <property type="component" value="Unassembled WGS sequence"/>
</dbReference>
<feature type="compositionally biased region" description="Low complexity" evidence="6">
    <location>
        <begin position="270"/>
        <end position="285"/>
    </location>
</feature>
<dbReference type="GO" id="GO:0016787">
    <property type="term" value="F:hydrolase activity"/>
    <property type="evidence" value="ECO:0007669"/>
    <property type="project" value="UniProtKB-UniRule"/>
</dbReference>
<feature type="binding site" evidence="5">
    <location>
        <begin position="1015"/>
        <end position="1022"/>
    </location>
    <ligand>
        <name>ATP</name>
        <dbReference type="ChEBI" id="CHEBI:30616"/>
    </ligand>
</feature>
<dbReference type="Gene3D" id="3.40.50.300">
    <property type="entry name" value="P-loop containing nucleotide triphosphate hydrolases"/>
    <property type="match status" value="4"/>
</dbReference>
<evidence type="ECO:0000256" key="1">
    <source>
        <dbReference type="ARBA" id="ARBA00022741"/>
    </source>
</evidence>
<keyword evidence="1 5" id="KW-0547">Nucleotide-binding</keyword>
<evidence type="ECO:0000256" key="4">
    <source>
        <dbReference type="ARBA" id="ARBA00022840"/>
    </source>
</evidence>
<dbReference type="Pfam" id="PF13086">
    <property type="entry name" value="AAA_11"/>
    <property type="match status" value="1"/>
</dbReference>
<dbReference type="GO" id="GO:0005694">
    <property type="term" value="C:chromosome"/>
    <property type="evidence" value="ECO:0007669"/>
    <property type="project" value="UniProtKB-ARBA"/>
</dbReference>